<dbReference type="AlphaFoldDB" id="A0A834K475"/>
<name>A0A834K475_VESPE</name>
<sequence length="73" mass="8707">MEKRIDPQVDRDHHPRRKIMNQAANFRYKRAGQDRTLRKKQRVPDAVAIRIQSSTPFPHHSFSSRCFALENYT</sequence>
<organism evidence="1 2">
    <name type="scientific">Vespula pensylvanica</name>
    <name type="common">Western yellow jacket</name>
    <name type="synonym">Wasp</name>
    <dbReference type="NCBI Taxonomy" id="30213"/>
    <lineage>
        <taxon>Eukaryota</taxon>
        <taxon>Metazoa</taxon>
        <taxon>Ecdysozoa</taxon>
        <taxon>Arthropoda</taxon>
        <taxon>Hexapoda</taxon>
        <taxon>Insecta</taxon>
        <taxon>Pterygota</taxon>
        <taxon>Neoptera</taxon>
        <taxon>Endopterygota</taxon>
        <taxon>Hymenoptera</taxon>
        <taxon>Apocrita</taxon>
        <taxon>Aculeata</taxon>
        <taxon>Vespoidea</taxon>
        <taxon>Vespidae</taxon>
        <taxon>Vespinae</taxon>
        <taxon>Vespula</taxon>
    </lineage>
</organism>
<proteinExistence type="predicted"/>
<dbReference type="EMBL" id="JACSDY010000019">
    <property type="protein sequence ID" value="KAF7398129.1"/>
    <property type="molecule type" value="Genomic_DNA"/>
</dbReference>
<gene>
    <name evidence="1" type="ORF">H0235_016137</name>
</gene>
<comment type="caution">
    <text evidence="1">The sequence shown here is derived from an EMBL/GenBank/DDBJ whole genome shotgun (WGS) entry which is preliminary data.</text>
</comment>
<dbReference type="Proteomes" id="UP000600918">
    <property type="component" value="Unassembled WGS sequence"/>
</dbReference>
<accession>A0A834K475</accession>
<evidence type="ECO:0000313" key="1">
    <source>
        <dbReference type="EMBL" id="KAF7398129.1"/>
    </source>
</evidence>
<keyword evidence="2" id="KW-1185">Reference proteome</keyword>
<protein>
    <submittedName>
        <fullName evidence="1">Uncharacterized protein</fullName>
    </submittedName>
</protein>
<reference evidence="1" key="1">
    <citation type="journal article" date="2020" name="G3 (Bethesda)">
        <title>High-Quality Assemblies for Three Invasive Social Wasps from the &lt;i&gt;Vespula&lt;/i&gt; Genus.</title>
        <authorList>
            <person name="Harrop T.W.R."/>
            <person name="Guhlin J."/>
            <person name="McLaughlin G.M."/>
            <person name="Permina E."/>
            <person name="Stockwell P."/>
            <person name="Gilligan J."/>
            <person name="Le Lec M.F."/>
            <person name="Gruber M.A.M."/>
            <person name="Quinn O."/>
            <person name="Lovegrove M."/>
            <person name="Duncan E.J."/>
            <person name="Remnant E.J."/>
            <person name="Van Eeckhoven J."/>
            <person name="Graham B."/>
            <person name="Knapp R.A."/>
            <person name="Langford K.W."/>
            <person name="Kronenberg Z."/>
            <person name="Press M.O."/>
            <person name="Eacker S.M."/>
            <person name="Wilson-Rankin E.E."/>
            <person name="Purcell J."/>
            <person name="Lester P.J."/>
            <person name="Dearden P.K."/>
        </authorList>
    </citation>
    <scope>NUCLEOTIDE SEQUENCE</scope>
    <source>
        <strain evidence="1">Volc-1</strain>
    </source>
</reference>
<evidence type="ECO:0000313" key="2">
    <source>
        <dbReference type="Proteomes" id="UP000600918"/>
    </source>
</evidence>